<keyword evidence="2" id="KW-0597">Phosphoprotein</keyword>
<evidence type="ECO:0000259" key="3">
    <source>
        <dbReference type="PROSITE" id="PS50110"/>
    </source>
</evidence>
<dbReference type="InterPro" id="IPR001789">
    <property type="entry name" value="Sig_transdc_resp-reg_receiver"/>
</dbReference>
<dbReference type="SMART" id="SM00850">
    <property type="entry name" value="LytTR"/>
    <property type="match status" value="1"/>
</dbReference>
<gene>
    <name evidence="5" type="ORF">H0A36_10285</name>
</gene>
<feature type="domain" description="HTH LytTR-type" evidence="4">
    <location>
        <begin position="142"/>
        <end position="246"/>
    </location>
</feature>
<evidence type="ECO:0000313" key="5">
    <source>
        <dbReference type="EMBL" id="NYZ66399.1"/>
    </source>
</evidence>
<dbReference type="GO" id="GO:0003677">
    <property type="term" value="F:DNA binding"/>
    <property type="evidence" value="ECO:0007669"/>
    <property type="project" value="InterPro"/>
</dbReference>
<name>A0A853I1A3_9GAMM</name>
<sequence length="247" mass="27875">MKVLIVDDEPLARDRLRRMLEQVDGYSPLEEEGRNGVDAVEIAQRLNPDVVLMDIRMPNMSGLEAARHLCEMECPPAVIFCTAYGEYALDAFDVQAVGYLLKPVKQSALEQALNNAKKTNRSQLNAINQFRPGEQSEKRSHISAKTYKGVELIPLNEVCYFIADNKYVTVKHAKGEVLIDETLKDLEREFEGAFVRIHRNALVAKNAIEGMNRNDEGGYEVRLKGVVEPLQISRRHVAGLRKLLQTL</sequence>
<dbReference type="PROSITE" id="PS50930">
    <property type="entry name" value="HTH_LYTTR"/>
    <property type="match status" value="1"/>
</dbReference>
<dbReference type="GO" id="GO:0000156">
    <property type="term" value="F:phosphorelay response regulator activity"/>
    <property type="evidence" value="ECO:0007669"/>
    <property type="project" value="InterPro"/>
</dbReference>
<keyword evidence="6" id="KW-1185">Reference proteome</keyword>
<dbReference type="RefSeq" id="WP_180568424.1">
    <property type="nucleotide sequence ID" value="NZ_JACCKB010000013.1"/>
</dbReference>
<dbReference type="InterPro" id="IPR011006">
    <property type="entry name" value="CheY-like_superfamily"/>
</dbReference>
<feature type="domain" description="Response regulatory" evidence="3">
    <location>
        <begin position="2"/>
        <end position="117"/>
    </location>
</feature>
<dbReference type="EMBL" id="JACCKB010000013">
    <property type="protein sequence ID" value="NYZ66399.1"/>
    <property type="molecule type" value="Genomic_DNA"/>
</dbReference>
<dbReference type="InterPro" id="IPR046947">
    <property type="entry name" value="LytR-like"/>
</dbReference>
<dbReference type="SMART" id="SM00448">
    <property type="entry name" value="REC"/>
    <property type="match status" value="1"/>
</dbReference>
<protein>
    <submittedName>
        <fullName evidence="5">Response regulator transcription factor</fullName>
    </submittedName>
</protein>
<dbReference type="Gene3D" id="3.40.50.2300">
    <property type="match status" value="1"/>
</dbReference>
<dbReference type="PANTHER" id="PTHR37299:SF1">
    <property type="entry name" value="STAGE 0 SPORULATION PROTEIN A HOMOLOG"/>
    <property type="match status" value="1"/>
</dbReference>
<dbReference type="AlphaFoldDB" id="A0A853I1A3"/>
<keyword evidence="1" id="KW-0902">Two-component regulatory system</keyword>
<evidence type="ECO:0000256" key="1">
    <source>
        <dbReference type="ARBA" id="ARBA00023012"/>
    </source>
</evidence>
<feature type="modified residue" description="4-aspartylphosphate" evidence="2">
    <location>
        <position position="54"/>
    </location>
</feature>
<evidence type="ECO:0000259" key="4">
    <source>
        <dbReference type="PROSITE" id="PS50930"/>
    </source>
</evidence>
<dbReference type="SUPFAM" id="SSF52172">
    <property type="entry name" value="CheY-like"/>
    <property type="match status" value="1"/>
</dbReference>
<dbReference type="Pfam" id="PF00072">
    <property type="entry name" value="Response_reg"/>
    <property type="match status" value="1"/>
</dbReference>
<dbReference type="PANTHER" id="PTHR37299">
    <property type="entry name" value="TRANSCRIPTIONAL REGULATOR-RELATED"/>
    <property type="match status" value="1"/>
</dbReference>
<reference evidence="5 6" key="1">
    <citation type="submission" date="2020-07" db="EMBL/GenBank/DDBJ databases">
        <title>Endozoicomonas sp. nov., isolated from sediment.</title>
        <authorList>
            <person name="Gu T."/>
        </authorList>
    </citation>
    <scope>NUCLEOTIDE SEQUENCE [LARGE SCALE GENOMIC DNA]</scope>
    <source>
        <strain evidence="5 6">SM1973</strain>
    </source>
</reference>
<dbReference type="Pfam" id="PF04397">
    <property type="entry name" value="LytTR"/>
    <property type="match status" value="1"/>
</dbReference>
<dbReference type="PROSITE" id="PS50110">
    <property type="entry name" value="RESPONSE_REGULATORY"/>
    <property type="match status" value="1"/>
</dbReference>
<organism evidence="5 6">
    <name type="scientific">Spartinivicinus marinus</name>
    <dbReference type="NCBI Taxonomy" id="2994442"/>
    <lineage>
        <taxon>Bacteria</taxon>
        <taxon>Pseudomonadati</taxon>
        <taxon>Pseudomonadota</taxon>
        <taxon>Gammaproteobacteria</taxon>
        <taxon>Oceanospirillales</taxon>
        <taxon>Zooshikellaceae</taxon>
        <taxon>Spartinivicinus</taxon>
    </lineage>
</organism>
<evidence type="ECO:0000256" key="2">
    <source>
        <dbReference type="PROSITE-ProRule" id="PRU00169"/>
    </source>
</evidence>
<proteinExistence type="predicted"/>
<dbReference type="Gene3D" id="2.40.50.1020">
    <property type="entry name" value="LytTr DNA-binding domain"/>
    <property type="match status" value="1"/>
</dbReference>
<dbReference type="InterPro" id="IPR007492">
    <property type="entry name" value="LytTR_DNA-bd_dom"/>
</dbReference>
<evidence type="ECO:0000313" key="6">
    <source>
        <dbReference type="Proteomes" id="UP000569732"/>
    </source>
</evidence>
<accession>A0A853I1A3</accession>
<comment type="caution">
    <text evidence="5">The sequence shown here is derived from an EMBL/GenBank/DDBJ whole genome shotgun (WGS) entry which is preliminary data.</text>
</comment>
<dbReference type="Proteomes" id="UP000569732">
    <property type="component" value="Unassembled WGS sequence"/>
</dbReference>